<keyword evidence="3" id="KW-1185">Reference proteome</keyword>
<accession>A0A9P0EM33</accession>
<organism evidence="2 3">
    <name type="scientific">Clonostachys solani</name>
    <dbReference type="NCBI Taxonomy" id="160281"/>
    <lineage>
        <taxon>Eukaryota</taxon>
        <taxon>Fungi</taxon>
        <taxon>Dikarya</taxon>
        <taxon>Ascomycota</taxon>
        <taxon>Pezizomycotina</taxon>
        <taxon>Sordariomycetes</taxon>
        <taxon>Hypocreomycetidae</taxon>
        <taxon>Hypocreales</taxon>
        <taxon>Bionectriaceae</taxon>
        <taxon>Clonostachys</taxon>
    </lineage>
</organism>
<evidence type="ECO:0000313" key="2">
    <source>
        <dbReference type="EMBL" id="CAH0052375.1"/>
    </source>
</evidence>
<feature type="region of interest" description="Disordered" evidence="1">
    <location>
        <begin position="73"/>
        <end position="98"/>
    </location>
</feature>
<evidence type="ECO:0000313" key="3">
    <source>
        <dbReference type="Proteomes" id="UP000775872"/>
    </source>
</evidence>
<sequence length="152" mass="17235">MHSGKIPCRYALECNCDLIFTTTDQELPHALRFHSFQMCNVPNCVNAVSERWINGHSMSGHLRRHRQFTGDQIPVPTKIIPGDSKWEEVSKQQGDYDPLDAQKLTANDTDLGLIDEDELAIDEPEHDAYGWSYAPCDLEDDDVQSSQVPNTF</sequence>
<evidence type="ECO:0000256" key="1">
    <source>
        <dbReference type="SAM" id="MobiDB-lite"/>
    </source>
</evidence>
<reference evidence="2" key="1">
    <citation type="submission" date="2021-10" db="EMBL/GenBank/DDBJ databases">
        <authorList>
            <person name="Piombo E."/>
        </authorList>
    </citation>
    <scope>NUCLEOTIDE SEQUENCE</scope>
</reference>
<gene>
    <name evidence="2" type="ORF">CSOL1703_00015496</name>
</gene>
<name>A0A9P0EM33_9HYPO</name>
<comment type="caution">
    <text evidence="2">The sequence shown here is derived from an EMBL/GenBank/DDBJ whole genome shotgun (WGS) entry which is preliminary data.</text>
</comment>
<dbReference type="EMBL" id="CABFOC020000044">
    <property type="protein sequence ID" value="CAH0052375.1"/>
    <property type="molecule type" value="Genomic_DNA"/>
</dbReference>
<dbReference type="AlphaFoldDB" id="A0A9P0EM33"/>
<protein>
    <submittedName>
        <fullName evidence="2">Uncharacterized protein</fullName>
    </submittedName>
</protein>
<proteinExistence type="predicted"/>
<dbReference type="Proteomes" id="UP000775872">
    <property type="component" value="Unassembled WGS sequence"/>
</dbReference>